<protein>
    <submittedName>
        <fullName evidence="2">Uncharacterized protein</fullName>
    </submittedName>
</protein>
<feature type="non-terminal residue" evidence="2">
    <location>
        <position position="163"/>
    </location>
</feature>
<proteinExistence type="predicted"/>
<dbReference type="AlphaFoldDB" id="A0A5J9UT10"/>
<comment type="caution">
    <text evidence="2">The sequence shown here is derived from an EMBL/GenBank/DDBJ whole genome shotgun (WGS) entry which is preliminary data.</text>
</comment>
<evidence type="ECO:0000313" key="3">
    <source>
        <dbReference type="Proteomes" id="UP000324897"/>
    </source>
</evidence>
<dbReference type="EMBL" id="RWGY01000013">
    <property type="protein sequence ID" value="TVU26401.1"/>
    <property type="molecule type" value="Genomic_DNA"/>
</dbReference>
<gene>
    <name evidence="2" type="ORF">EJB05_28947</name>
</gene>
<reference evidence="2 3" key="1">
    <citation type="journal article" date="2019" name="Sci. Rep.">
        <title>A high-quality genome of Eragrostis curvula grass provides insights into Poaceae evolution and supports new strategies to enhance forage quality.</title>
        <authorList>
            <person name="Carballo J."/>
            <person name="Santos B.A.C.M."/>
            <person name="Zappacosta D."/>
            <person name="Garbus I."/>
            <person name="Selva J.P."/>
            <person name="Gallo C.A."/>
            <person name="Diaz A."/>
            <person name="Albertini E."/>
            <person name="Caccamo M."/>
            <person name="Echenique V."/>
        </authorList>
    </citation>
    <scope>NUCLEOTIDE SEQUENCE [LARGE SCALE GENOMIC DNA]</scope>
    <source>
        <strain evidence="3">cv. Victoria</strain>
        <tissue evidence="2">Leaf</tissue>
    </source>
</reference>
<dbReference type="Gramene" id="TVU26401">
    <property type="protein sequence ID" value="TVU26401"/>
    <property type="gene ID" value="EJB05_28947"/>
</dbReference>
<dbReference type="OrthoDB" id="694843at2759"/>
<evidence type="ECO:0000256" key="1">
    <source>
        <dbReference type="SAM" id="MobiDB-lite"/>
    </source>
</evidence>
<keyword evidence="3" id="KW-1185">Reference proteome</keyword>
<organism evidence="2 3">
    <name type="scientific">Eragrostis curvula</name>
    <name type="common">weeping love grass</name>
    <dbReference type="NCBI Taxonomy" id="38414"/>
    <lineage>
        <taxon>Eukaryota</taxon>
        <taxon>Viridiplantae</taxon>
        <taxon>Streptophyta</taxon>
        <taxon>Embryophyta</taxon>
        <taxon>Tracheophyta</taxon>
        <taxon>Spermatophyta</taxon>
        <taxon>Magnoliopsida</taxon>
        <taxon>Liliopsida</taxon>
        <taxon>Poales</taxon>
        <taxon>Poaceae</taxon>
        <taxon>PACMAD clade</taxon>
        <taxon>Chloridoideae</taxon>
        <taxon>Eragrostideae</taxon>
        <taxon>Eragrostidinae</taxon>
        <taxon>Eragrostis</taxon>
    </lineage>
</organism>
<dbReference type="Proteomes" id="UP000324897">
    <property type="component" value="Chromosome 2"/>
</dbReference>
<sequence>MAASHGGWREERDGQSLSHRILFLGQRGSFSVDDATRLGMAGCAYFVDRRPLYGGVWNKLPLKRCRVYKYSFHDDKAELVEQLPPQWNDMACMWITPLTCHCLNRVQFRHSQCTHTYFYEDIYANPTLRASSKTELTNSRDSQNHHGILLSTATSPTAESTTQ</sequence>
<feature type="non-terminal residue" evidence="2">
    <location>
        <position position="1"/>
    </location>
</feature>
<evidence type="ECO:0000313" key="2">
    <source>
        <dbReference type="EMBL" id="TVU26401.1"/>
    </source>
</evidence>
<accession>A0A5J9UT10</accession>
<name>A0A5J9UT10_9POAL</name>
<feature type="compositionally biased region" description="Low complexity" evidence="1">
    <location>
        <begin position="151"/>
        <end position="163"/>
    </location>
</feature>
<feature type="region of interest" description="Disordered" evidence="1">
    <location>
        <begin position="133"/>
        <end position="163"/>
    </location>
</feature>